<accession>X1B6D8</accession>
<organism evidence="1">
    <name type="scientific">marine sediment metagenome</name>
    <dbReference type="NCBI Taxonomy" id="412755"/>
    <lineage>
        <taxon>unclassified sequences</taxon>
        <taxon>metagenomes</taxon>
        <taxon>ecological metagenomes</taxon>
    </lineage>
</organism>
<protein>
    <submittedName>
        <fullName evidence="1">Uncharacterized protein</fullName>
    </submittedName>
</protein>
<gene>
    <name evidence="1" type="ORF">S01H4_35570</name>
</gene>
<sequence length="72" mass="8119">MLKRLIELLPVNRRKYAEGLIEVGKVIEGLIEAEANHCQIETNLVMQVQALLQKNMEKKPTTKKDASDPAFA</sequence>
<evidence type="ECO:0000313" key="1">
    <source>
        <dbReference type="EMBL" id="GAG79733.1"/>
    </source>
</evidence>
<comment type="caution">
    <text evidence="1">The sequence shown here is derived from an EMBL/GenBank/DDBJ whole genome shotgun (WGS) entry which is preliminary data.</text>
</comment>
<reference evidence="1" key="1">
    <citation type="journal article" date="2014" name="Front. Microbiol.">
        <title>High frequency of phylogenetically diverse reductive dehalogenase-homologous genes in deep subseafloor sedimentary metagenomes.</title>
        <authorList>
            <person name="Kawai M."/>
            <person name="Futagami T."/>
            <person name="Toyoda A."/>
            <person name="Takaki Y."/>
            <person name="Nishi S."/>
            <person name="Hori S."/>
            <person name="Arai W."/>
            <person name="Tsubouchi T."/>
            <person name="Morono Y."/>
            <person name="Uchiyama I."/>
            <person name="Ito T."/>
            <person name="Fujiyama A."/>
            <person name="Inagaki F."/>
            <person name="Takami H."/>
        </authorList>
    </citation>
    <scope>NUCLEOTIDE SEQUENCE</scope>
    <source>
        <strain evidence="1">Expedition CK06-06</strain>
    </source>
</reference>
<proteinExistence type="predicted"/>
<dbReference type="EMBL" id="BART01018927">
    <property type="protein sequence ID" value="GAG79733.1"/>
    <property type="molecule type" value="Genomic_DNA"/>
</dbReference>
<name>X1B6D8_9ZZZZ</name>
<dbReference type="AlphaFoldDB" id="X1B6D8"/>